<dbReference type="EMBL" id="AP024169">
    <property type="protein sequence ID" value="BCN32331.1"/>
    <property type="molecule type" value="Genomic_DNA"/>
</dbReference>
<organism evidence="1 2">
    <name type="scientific">Anaeromicropila herbilytica</name>
    <dbReference type="NCBI Taxonomy" id="2785025"/>
    <lineage>
        <taxon>Bacteria</taxon>
        <taxon>Bacillati</taxon>
        <taxon>Bacillota</taxon>
        <taxon>Clostridia</taxon>
        <taxon>Lachnospirales</taxon>
        <taxon>Lachnospiraceae</taxon>
        <taxon>Anaeromicropila</taxon>
    </lineage>
</organism>
<dbReference type="AlphaFoldDB" id="A0A7R7IES3"/>
<accession>A0A7R7IES3</accession>
<reference evidence="1 2" key="1">
    <citation type="submission" date="2020-11" db="EMBL/GenBank/DDBJ databases">
        <title>Draft genome sequencing of a Lachnospiraceae strain isolated from anoxic soil subjected to BSD treatment.</title>
        <authorList>
            <person name="Uek A."/>
            <person name="Tonouchi A."/>
        </authorList>
    </citation>
    <scope>NUCLEOTIDE SEQUENCE [LARGE SCALE GENOMIC DNA]</scope>
    <source>
        <strain evidence="1 2">TB5</strain>
    </source>
</reference>
<keyword evidence="2" id="KW-1185">Reference proteome</keyword>
<gene>
    <name evidence="1" type="ORF">bsdtb5_36260</name>
</gene>
<evidence type="ECO:0000313" key="1">
    <source>
        <dbReference type="EMBL" id="BCN32331.1"/>
    </source>
</evidence>
<name>A0A7R7IES3_9FIRM</name>
<sequence>MVKYVKRLRSTDNYAKLISGSVKLLTQSDSNNLYTIQISAAYGHTVLSLGSPSVSYSYPTSVSVSITFSYQVQDLYNSTRTYKYDGTSM</sequence>
<dbReference type="KEGG" id="ahb:bsdtb5_36260"/>
<protein>
    <submittedName>
        <fullName evidence="1">Uncharacterized protein</fullName>
    </submittedName>
</protein>
<dbReference type="Proteomes" id="UP000595897">
    <property type="component" value="Chromosome"/>
</dbReference>
<evidence type="ECO:0000313" key="2">
    <source>
        <dbReference type="Proteomes" id="UP000595897"/>
    </source>
</evidence>
<proteinExistence type="predicted"/>
<dbReference type="RefSeq" id="WP_271713383.1">
    <property type="nucleotide sequence ID" value="NZ_AP024169.1"/>
</dbReference>